<name>A0A0K0XXP4_9GAMM</name>
<dbReference type="InterPro" id="IPR012467">
    <property type="entry name" value="DUF1684"/>
</dbReference>
<evidence type="ECO:0000313" key="1">
    <source>
        <dbReference type="EMBL" id="AKS42381.1"/>
    </source>
</evidence>
<dbReference type="PROSITE" id="PS51257">
    <property type="entry name" value="PROKAR_LIPOPROTEIN"/>
    <property type="match status" value="1"/>
</dbReference>
<dbReference type="Proteomes" id="UP000066624">
    <property type="component" value="Chromosome"/>
</dbReference>
<evidence type="ECO:0000313" key="2">
    <source>
        <dbReference type="Proteomes" id="UP000066624"/>
    </source>
</evidence>
<dbReference type="OrthoDB" id="5493262at2"/>
<keyword evidence="2" id="KW-1185">Reference proteome</keyword>
<dbReference type="PATRIC" id="fig|1579979.3.peg.2060"/>
<reference evidence="1 2" key="1">
    <citation type="submission" date="2015-07" db="EMBL/GenBank/DDBJ databases">
        <authorList>
            <person name="Noorani M."/>
        </authorList>
    </citation>
    <scope>NUCLEOTIDE SEQUENCE [LARGE SCALE GENOMIC DNA]</scope>
    <source>
        <strain evidence="1 2">KCTC 42284</strain>
    </source>
</reference>
<dbReference type="EMBL" id="CP012154">
    <property type="protein sequence ID" value="AKS42381.1"/>
    <property type="molecule type" value="Genomic_DNA"/>
</dbReference>
<accession>A0A0K0XXP4</accession>
<dbReference type="PANTHER" id="PTHR41913:SF1">
    <property type="entry name" value="DUF1684 DOMAIN-CONTAINING PROTEIN"/>
    <property type="match status" value="1"/>
</dbReference>
<dbReference type="Pfam" id="PF07920">
    <property type="entry name" value="DUF1684"/>
    <property type="match status" value="1"/>
</dbReference>
<dbReference type="STRING" id="1579979.WM2015_2015"/>
<dbReference type="AlphaFoldDB" id="A0A0K0XXP4"/>
<dbReference type="RefSeq" id="WP_049725948.1">
    <property type="nucleotide sequence ID" value="NZ_CP012154.1"/>
</dbReference>
<dbReference type="PANTHER" id="PTHR41913">
    <property type="entry name" value="DUF1684 DOMAIN-CONTAINING PROTEIN"/>
    <property type="match status" value="1"/>
</dbReference>
<proteinExistence type="predicted"/>
<sequence length="314" mass="34952">MAAPDRLRAKAGLVSLLVLALVACQAPAPREDGPGREATSTDPEIAQWRAEAMDWRQRRLARLTEPHGWLSLVALEPLSEGRWLIGSDEGNHFRVSSGPEHWGDLVVIGERVWFEPARPGAVRIDGLPAEGETELLALRDEGPTEVEAGSVQFHLMPRAGQPYLRIRDSESPVRTGFRGLDYFPFDPDWRITARWVPNPPGQTLLIANVLGELNQDPNPGMAEFEVDGRTVGLQAVLSEDGQELFFILADRTSGRETYGLGRFLYSELPENGEVVLDFNRTYNPPCAFTEYSTCPLPPPENRLDLRIEAGELKY</sequence>
<organism evidence="1 2">
    <name type="scientific">Wenzhouxiangella marina</name>
    <dbReference type="NCBI Taxonomy" id="1579979"/>
    <lineage>
        <taxon>Bacteria</taxon>
        <taxon>Pseudomonadati</taxon>
        <taxon>Pseudomonadota</taxon>
        <taxon>Gammaproteobacteria</taxon>
        <taxon>Chromatiales</taxon>
        <taxon>Wenzhouxiangellaceae</taxon>
        <taxon>Wenzhouxiangella</taxon>
    </lineage>
</organism>
<protein>
    <submittedName>
        <fullName evidence="1">Uncharacterized protein</fullName>
    </submittedName>
</protein>
<dbReference type="KEGG" id="wma:WM2015_2015"/>
<gene>
    <name evidence="1" type="ORF">WM2015_2015</name>
</gene>